<organism evidence="6 7">
    <name type="scientific">Ascaris lumbricoides</name>
    <name type="common">Giant roundworm</name>
    <dbReference type="NCBI Taxonomy" id="6252"/>
    <lineage>
        <taxon>Eukaryota</taxon>
        <taxon>Metazoa</taxon>
        <taxon>Ecdysozoa</taxon>
        <taxon>Nematoda</taxon>
        <taxon>Chromadorea</taxon>
        <taxon>Rhabditida</taxon>
        <taxon>Spirurina</taxon>
        <taxon>Ascaridomorpha</taxon>
        <taxon>Ascaridoidea</taxon>
        <taxon>Ascarididae</taxon>
        <taxon>Ascaris</taxon>
    </lineage>
</organism>
<evidence type="ECO:0000256" key="2">
    <source>
        <dbReference type="ARBA" id="ARBA00022692"/>
    </source>
</evidence>
<dbReference type="AlphaFoldDB" id="A0A9J2P0R8"/>
<dbReference type="GO" id="GO:0005765">
    <property type="term" value="C:lysosomal membrane"/>
    <property type="evidence" value="ECO:0007669"/>
    <property type="project" value="TreeGrafter"/>
</dbReference>
<dbReference type="GO" id="GO:0012505">
    <property type="term" value="C:endomembrane system"/>
    <property type="evidence" value="ECO:0007669"/>
    <property type="project" value="UniProtKB-SubCell"/>
</dbReference>
<evidence type="ECO:0000256" key="4">
    <source>
        <dbReference type="ARBA" id="ARBA00023136"/>
    </source>
</evidence>
<feature type="transmembrane region" description="Helical" evidence="5">
    <location>
        <begin position="113"/>
        <end position="133"/>
    </location>
</feature>
<dbReference type="PANTHER" id="PTHR12479">
    <property type="entry name" value="LYSOSOMAL-ASSOCIATED TRANSMEMBRANE PROTEIN"/>
    <property type="match status" value="1"/>
</dbReference>
<sequence length="305" mass="34244">MGPKQITARGNVPSQLVKVQFSTRPSKYYISIFLEKMTLSSPVDRHIVPSEAFSTYCANGCSRNSVHSEVELSRAEQPIGLRRTPRIRPLAFTAAGVSMLDGRSKLACCTIRTAGIIVAFVEFLLCVLSLYGLTRNLHIFGPSYFLWFVLGVVSVIIILSVIVLLLWAIKTENARLLLPHLFVQVFIILFLIIVALVVFLLMLFGAYSGIRRLLGQDSYHMNEEATETLGFMIIATYLLVAVLEVFFLFIVYRLYQYLKEYLLITSRDPFSADNEVYTANWQMPIKGAPYGRGSPDAGDIYPYGA</sequence>
<feature type="transmembrane region" description="Helical" evidence="5">
    <location>
        <begin position="230"/>
        <end position="252"/>
    </location>
</feature>
<evidence type="ECO:0000313" key="7">
    <source>
        <dbReference type="WBParaSite" id="ALUE_0000336601-mRNA-1"/>
    </source>
</evidence>
<dbReference type="PANTHER" id="PTHR12479:SF19">
    <property type="entry name" value="MARVEL DOMAIN-CONTAINING PROTEIN"/>
    <property type="match status" value="1"/>
</dbReference>
<keyword evidence="3 5" id="KW-1133">Transmembrane helix</keyword>
<dbReference type="InterPro" id="IPR051115">
    <property type="entry name" value="LAPTM_transporter"/>
</dbReference>
<reference evidence="7" key="1">
    <citation type="submission" date="2023-03" db="UniProtKB">
        <authorList>
            <consortium name="WormBaseParasite"/>
        </authorList>
    </citation>
    <scope>IDENTIFICATION</scope>
</reference>
<name>A0A9J2P0R8_ASCLU</name>
<evidence type="ECO:0000256" key="5">
    <source>
        <dbReference type="SAM" id="Phobius"/>
    </source>
</evidence>
<protein>
    <submittedName>
        <fullName evidence="7">MARVEL domain-containing protein</fullName>
    </submittedName>
</protein>
<evidence type="ECO:0000313" key="6">
    <source>
        <dbReference type="Proteomes" id="UP000036681"/>
    </source>
</evidence>
<proteinExistence type="predicted"/>
<evidence type="ECO:0000256" key="1">
    <source>
        <dbReference type="ARBA" id="ARBA00004127"/>
    </source>
</evidence>
<comment type="subcellular location">
    <subcellularLocation>
        <location evidence="1">Endomembrane system</location>
        <topology evidence="1">Multi-pass membrane protein</topology>
    </subcellularLocation>
</comment>
<keyword evidence="6" id="KW-1185">Reference proteome</keyword>
<dbReference type="Proteomes" id="UP000036681">
    <property type="component" value="Unplaced"/>
</dbReference>
<keyword evidence="4 5" id="KW-0472">Membrane</keyword>
<dbReference type="WBParaSite" id="ALUE_0000336601-mRNA-1">
    <property type="protein sequence ID" value="ALUE_0000336601-mRNA-1"/>
    <property type="gene ID" value="ALUE_0000336601"/>
</dbReference>
<accession>A0A9J2P0R8</accession>
<feature type="transmembrane region" description="Helical" evidence="5">
    <location>
        <begin position="145"/>
        <end position="169"/>
    </location>
</feature>
<keyword evidence="2 5" id="KW-0812">Transmembrane</keyword>
<evidence type="ECO:0000256" key="3">
    <source>
        <dbReference type="ARBA" id="ARBA00022989"/>
    </source>
</evidence>
<feature type="transmembrane region" description="Helical" evidence="5">
    <location>
        <begin position="181"/>
        <end position="210"/>
    </location>
</feature>